<dbReference type="GO" id="GO:0017004">
    <property type="term" value="P:cytochrome complex assembly"/>
    <property type="evidence" value="ECO:0007669"/>
    <property type="project" value="UniProtKB-KW"/>
</dbReference>
<evidence type="ECO:0000256" key="1">
    <source>
        <dbReference type="ARBA" id="ARBA00004196"/>
    </source>
</evidence>
<keyword evidence="5" id="KW-0812">Transmembrane</keyword>
<accession>A0A494VVH0</accession>
<dbReference type="SUPFAM" id="SSF52833">
    <property type="entry name" value="Thioredoxin-like"/>
    <property type="match status" value="1"/>
</dbReference>
<feature type="domain" description="Thioredoxin" evidence="6">
    <location>
        <begin position="53"/>
        <end position="183"/>
    </location>
</feature>
<keyword evidence="5" id="KW-1133">Transmembrane helix</keyword>
<keyword evidence="5" id="KW-0472">Membrane</keyword>
<evidence type="ECO:0000313" key="7">
    <source>
        <dbReference type="EMBL" id="AYL95298.1"/>
    </source>
</evidence>
<gene>
    <name evidence="7" type="ORF">HYN43_008310</name>
</gene>
<dbReference type="PANTHER" id="PTHR42852">
    <property type="entry name" value="THIOL:DISULFIDE INTERCHANGE PROTEIN DSBE"/>
    <property type="match status" value="1"/>
</dbReference>
<dbReference type="KEGG" id="muh:HYN43_008310"/>
<dbReference type="PANTHER" id="PTHR42852:SF6">
    <property type="entry name" value="THIOL:DISULFIDE INTERCHANGE PROTEIN DSBE"/>
    <property type="match status" value="1"/>
</dbReference>
<evidence type="ECO:0000313" key="8">
    <source>
        <dbReference type="Proteomes" id="UP000270046"/>
    </source>
</evidence>
<feature type="transmembrane region" description="Helical" evidence="5">
    <location>
        <begin position="21"/>
        <end position="42"/>
    </location>
</feature>
<evidence type="ECO:0000256" key="4">
    <source>
        <dbReference type="ARBA" id="ARBA00023284"/>
    </source>
</evidence>
<dbReference type="GO" id="GO:0030313">
    <property type="term" value="C:cell envelope"/>
    <property type="evidence" value="ECO:0007669"/>
    <property type="project" value="UniProtKB-SubCell"/>
</dbReference>
<keyword evidence="2" id="KW-0201">Cytochrome c-type biogenesis</keyword>
<name>A0A494VVH0_9SPHI</name>
<evidence type="ECO:0000256" key="3">
    <source>
        <dbReference type="ARBA" id="ARBA00023157"/>
    </source>
</evidence>
<dbReference type="InterPro" id="IPR050553">
    <property type="entry name" value="Thioredoxin_ResA/DsbE_sf"/>
</dbReference>
<dbReference type="GO" id="GO:0016491">
    <property type="term" value="F:oxidoreductase activity"/>
    <property type="evidence" value="ECO:0007669"/>
    <property type="project" value="InterPro"/>
</dbReference>
<dbReference type="Proteomes" id="UP000270046">
    <property type="component" value="Chromosome"/>
</dbReference>
<reference evidence="7 8" key="1">
    <citation type="submission" date="2018-10" db="EMBL/GenBank/DDBJ databases">
        <title>Genome sequencing of Mucilaginibacter sp. HYN0043.</title>
        <authorList>
            <person name="Kim M."/>
            <person name="Yi H."/>
        </authorList>
    </citation>
    <scope>NUCLEOTIDE SEQUENCE [LARGE SCALE GENOMIC DNA]</scope>
    <source>
        <strain evidence="7 8">HYN0043</strain>
    </source>
</reference>
<proteinExistence type="predicted"/>
<evidence type="ECO:0000259" key="6">
    <source>
        <dbReference type="PROSITE" id="PS51352"/>
    </source>
</evidence>
<dbReference type="InterPro" id="IPR013766">
    <property type="entry name" value="Thioredoxin_domain"/>
</dbReference>
<protein>
    <recommendedName>
        <fullName evidence="6">Thioredoxin domain-containing protein</fullName>
    </recommendedName>
</protein>
<dbReference type="Pfam" id="PF08534">
    <property type="entry name" value="Redoxin"/>
    <property type="match status" value="1"/>
</dbReference>
<dbReference type="InterPro" id="IPR013740">
    <property type="entry name" value="Redoxin"/>
</dbReference>
<dbReference type="EMBL" id="CP032869">
    <property type="protein sequence ID" value="AYL95298.1"/>
    <property type="molecule type" value="Genomic_DNA"/>
</dbReference>
<dbReference type="Gene3D" id="3.40.30.10">
    <property type="entry name" value="Glutaredoxin"/>
    <property type="match status" value="1"/>
</dbReference>
<keyword evidence="3" id="KW-1015">Disulfide bond</keyword>
<dbReference type="CDD" id="cd02966">
    <property type="entry name" value="TlpA_like_family"/>
    <property type="match status" value="1"/>
</dbReference>
<keyword evidence="4" id="KW-0676">Redox-active center</keyword>
<sequence length="463" mass="52908">MKLEICFTGQLLPKFSFRKQLLLSFSFLVYLFINPATAVLNYTRKTDTIFKALKIGDKVPDLVLPNVLNYPKQHVSMGDFKGKLIILDFWATWCSPCVAMIPKLDSLQSQFAGKIQVLPVAYQSVAEVQAFLSRFEKQHKKHFTLPDVVADKNLTLLFPHNTLPHFVWIDKDGIVQAITEFREVTAQNIALMLKGEKFHFREKVDPKAVHFDFRQSLASFKNIEEKQAGQPVSVLTPFTDGFIAEYRLGAIDSIKGRRITFININLDWIYRIAYGGGKMYLAPNRILYKTRDSSHFTSKKMGAEYHDWARENAYCYEFSVPAALNSSFFELMQKDLQKRFPQYSAEIKPLNAQCLALVRTSTTDLIGSTHDEYVFKWAPGGCVMRNQPLSKLVNYLNASYLQLNPVPLVDDTGYKETVDIELEANMSNVDSLNQALKAYDLKLIEKRLDVPMLTVNDNPKQLP</sequence>
<organism evidence="7 8">
    <name type="scientific">Mucilaginibacter celer</name>
    <dbReference type="NCBI Taxonomy" id="2305508"/>
    <lineage>
        <taxon>Bacteria</taxon>
        <taxon>Pseudomonadati</taxon>
        <taxon>Bacteroidota</taxon>
        <taxon>Sphingobacteriia</taxon>
        <taxon>Sphingobacteriales</taxon>
        <taxon>Sphingobacteriaceae</taxon>
        <taxon>Mucilaginibacter</taxon>
    </lineage>
</organism>
<dbReference type="PROSITE" id="PS51352">
    <property type="entry name" value="THIOREDOXIN_2"/>
    <property type="match status" value="1"/>
</dbReference>
<evidence type="ECO:0000256" key="5">
    <source>
        <dbReference type="SAM" id="Phobius"/>
    </source>
</evidence>
<evidence type="ECO:0000256" key="2">
    <source>
        <dbReference type="ARBA" id="ARBA00022748"/>
    </source>
</evidence>
<keyword evidence="8" id="KW-1185">Reference proteome</keyword>
<dbReference type="InterPro" id="IPR036249">
    <property type="entry name" value="Thioredoxin-like_sf"/>
</dbReference>
<dbReference type="RefSeq" id="WP_119409001.1">
    <property type="nucleotide sequence ID" value="NZ_CP032869.1"/>
</dbReference>
<dbReference type="AlphaFoldDB" id="A0A494VVH0"/>
<dbReference type="OrthoDB" id="1118217at2"/>
<comment type="subcellular location">
    <subcellularLocation>
        <location evidence="1">Cell envelope</location>
    </subcellularLocation>
</comment>